<protein>
    <submittedName>
        <fullName evidence="1">Uncharacterized protein</fullName>
    </submittedName>
</protein>
<dbReference type="Proteomes" id="UP000027222">
    <property type="component" value="Unassembled WGS sequence"/>
</dbReference>
<proteinExistence type="predicted"/>
<dbReference type="EMBL" id="KL142436">
    <property type="protein sequence ID" value="KDR65683.1"/>
    <property type="molecule type" value="Genomic_DNA"/>
</dbReference>
<name>A0A067SFZ6_GALM3</name>
<dbReference type="AlphaFoldDB" id="A0A067SFZ6"/>
<gene>
    <name evidence="1" type="ORF">GALMADRAFT_217441</name>
</gene>
<sequence length="195" mass="21864">MQPLPPDSYHLFPSLFSNCDFSTVKHLDMTLPHLPPTNLPAFSPLFSSFSSVGSLSTDEQTLSTILSTPTPTPPENAETADRITVFFPHLHTLGMRMFEERHPELDSNSGADTSHASVNVRPLLRFLRTRLAQIQTLDIGEISEWVDLDMTFIEEITGLLVTWYTNDEYFNYTCGSGKPESLLFTAPSVDVIRAR</sequence>
<evidence type="ECO:0000313" key="2">
    <source>
        <dbReference type="Proteomes" id="UP000027222"/>
    </source>
</evidence>
<keyword evidence="2" id="KW-1185">Reference proteome</keyword>
<organism evidence="1 2">
    <name type="scientific">Galerina marginata (strain CBS 339.88)</name>
    <dbReference type="NCBI Taxonomy" id="685588"/>
    <lineage>
        <taxon>Eukaryota</taxon>
        <taxon>Fungi</taxon>
        <taxon>Dikarya</taxon>
        <taxon>Basidiomycota</taxon>
        <taxon>Agaricomycotina</taxon>
        <taxon>Agaricomycetes</taxon>
        <taxon>Agaricomycetidae</taxon>
        <taxon>Agaricales</taxon>
        <taxon>Agaricineae</taxon>
        <taxon>Strophariaceae</taxon>
        <taxon>Galerina</taxon>
    </lineage>
</organism>
<reference evidence="2" key="1">
    <citation type="journal article" date="2014" name="Proc. Natl. Acad. Sci. U.S.A.">
        <title>Extensive sampling of basidiomycete genomes demonstrates inadequacy of the white-rot/brown-rot paradigm for wood decay fungi.</title>
        <authorList>
            <person name="Riley R."/>
            <person name="Salamov A.A."/>
            <person name="Brown D.W."/>
            <person name="Nagy L.G."/>
            <person name="Floudas D."/>
            <person name="Held B.W."/>
            <person name="Levasseur A."/>
            <person name="Lombard V."/>
            <person name="Morin E."/>
            <person name="Otillar R."/>
            <person name="Lindquist E.A."/>
            <person name="Sun H."/>
            <person name="LaButti K.M."/>
            <person name="Schmutz J."/>
            <person name="Jabbour D."/>
            <person name="Luo H."/>
            <person name="Baker S.E."/>
            <person name="Pisabarro A.G."/>
            <person name="Walton J.D."/>
            <person name="Blanchette R.A."/>
            <person name="Henrissat B."/>
            <person name="Martin F."/>
            <person name="Cullen D."/>
            <person name="Hibbett D.S."/>
            <person name="Grigoriev I.V."/>
        </authorList>
    </citation>
    <scope>NUCLEOTIDE SEQUENCE [LARGE SCALE GENOMIC DNA]</scope>
    <source>
        <strain evidence="2">CBS 339.88</strain>
    </source>
</reference>
<accession>A0A067SFZ6</accession>
<dbReference type="HOGENOM" id="CLU_1396424_0_0_1"/>
<evidence type="ECO:0000313" key="1">
    <source>
        <dbReference type="EMBL" id="KDR65683.1"/>
    </source>
</evidence>